<dbReference type="KEGG" id="egu:105047142"/>
<name>A0A6I9RCV4_ELAGV</name>
<keyword evidence="2" id="KW-1185">Reference proteome</keyword>
<dbReference type="PANTHER" id="PTHR36332:SF1">
    <property type="entry name" value="STRESS RESPONSE PROTEIN"/>
    <property type="match status" value="1"/>
</dbReference>
<evidence type="ECO:0000256" key="1">
    <source>
        <dbReference type="SAM" id="MobiDB-lite"/>
    </source>
</evidence>
<proteinExistence type="predicted"/>
<feature type="region of interest" description="Disordered" evidence="1">
    <location>
        <begin position="217"/>
        <end position="262"/>
    </location>
</feature>
<feature type="compositionally biased region" description="Basic and acidic residues" evidence="1">
    <location>
        <begin position="7"/>
        <end position="16"/>
    </location>
</feature>
<feature type="compositionally biased region" description="Acidic residues" evidence="1">
    <location>
        <begin position="72"/>
        <end position="83"/>
    </location>
</feature>
<sequence>MIKRRFYKQDHGDRDASSASSSSSTDDSDSTPEVEEEDEVEEQEEEEQEGEEIGGAKEDNGPLSPSSGSGYESEDSSGNEVDGDSSGLLINEEKGPERGHENPKDGQLNNEVDVVKNENVNTGSSAIDSNDPIEADLSSCILKCKSVFKCRLCPRIVCLNEETVKQHLISKRHARSKKLLGEGRLKLMLNSDGEIEEDQETHAERHARTVALAQEVVVPKKKDTGRQRQNCRRKKRLRNRFEKGKPEQLAENPIKRKRKAED</sequence>
<accession>A0A6I9RCV4</accession>
<reference evidence="3" key="1">
    <citation type="submission" date="2025-08" db="UniProtKB">
        <authorList>
            <consortium name="RefSeq"/>
        </authorList>
    </citation>
    <scope>IDENTIFICATION</scope>
</reference>
<feature type="compositionally biased region" description="Basic and acidic residues" evidence="1">
    <location>
        <begin position="239"/>
        <end position="248"/>
    </location>
</feature>
<evidence type="ECO:0000313" key="3">
    <source>
        <dbReference type="RefSeq" id="XP_010924253.1"/>
    </source>
</evidence>
<gene>
    <name evidence="3" type="primary">LOC105047142</name>
</gene>
<dbReference type="PANTHER" id="PTHR36332">
    <property type="entry name" value="STRESS RESPONSE PROTEIN"/>
    <property type="match status" value="1"/>
</dbReference>
<feature type="compositionally biased region" description="Acidic residues" evidence="1">
    <location>
        <begin position="26"/>
        <end position="52"/>
    </location>
</feature>
<feature type="region of interest" description="Disordered" evidence="1">
    <location>
        <begin position="1"/>
        <end position="111"/>
    </location>
</feature>
<dbReference type="RefSeq" id="XP_010924253.1">
    <property type="nucleotide sequence ID" value="XM_010925951.3"/>
</dbReference>
<dbReference type="OrthoDB" id="1745547at2759"/>
<feature type="compositionally biased region" description="Basic and acidic residues" evidence="1">
    <location>
        <begin position="91"/>
        <end position="104"/>
    </location>
</feature>
<dbReference type="GeneID" id="105047142"/>
<evidence type="ECO:0000313" key="2">
    <source>
        <dbReference type="Proteomes" id="UP000504607"/>
    </source>
</evidence>
<organism evidence="2 3">
    <name type="scientific">Elaeis guineensis var. tenera</name>
    <name type="common">Oil palm</name>
    <dbReference type="NCBI Taxonomy" id="51953"/>
    <lineage>
        <taxon>Eukaryota</taxon>
        <taxon>Viridiplantae</taxon>
        <taxon>Streptophyta</taxon>
        <taxon>Embryophyta</taxon>
        <taxon>Tracheophyta</taxon>
        <taxon>Spermatophyta</taxon>
        <taxon>Magnoliopsida</taxon>
        <taxon>Liliopsida</taxon>
        <taxon>Arecaceae</taxon>
        <taxon>Arecoideae</taxon>
        <taxon>Cocoseae</taxon>
        <taxon>Elaeidinae</taxon>
        <taxon>Elaeis</taxon>
    </lineage>
</organism>
<dbReference type="AlphaFoldDB" id="A0A6I9RCV4"/>
<dbReference type="InParanoid" id="A0A6I9RCV4"/>
<dbReference type="FunCoup" id="A0A6I9RCV4">
    <property type="interactions" value="2560"/>
</dbReference>
<feature type="compositionally biased region" description="Basic residues" evidence="1">
    <location>
        <begin position="229"/>
        <end position="238"/>
    </location>
</feature>
<dbReference type="Proteomes" id="UP000504607">
    <property type="component" value="Chromosome 1"/>
</dbReference>
<protein>
    <submittedName>
        <fullName evidence="3">Histone-lysine N-methyltransferase SETD1B</fullName>
    </submittedName>
</protein>